<keyword evidence="4" id="KW-0227">DNA damage</keyword>
<protein>
    <submittedName>
        <fullName evidence="8">Methylated-DNA--[protein]-cysteine S-methyltransferase</fullName>
        <ecNumber evidence="8">2.1.1.63</ecNumber>
    </submittedName>
</protein>
<dbReference type="PANTHER" id="PTHR10815:SF5">
    <property type="entry name" value="METHYLATED-DNA--PROTEIN-CYSTEINE METHYLTRANSFERASE"/>
    <property type="match status" value="1"/>
</dbReference>
<dbReference type="SUPFAM" id="SSF53155">
    <property type="entry name" value="Methylated DNA-protein cysteine methyltransferase domain"/>
    <property type="match status" value="1"/>
</dbReference>
<keyword evidence="9" id="KW-1185">Reference proteome</keyword>
<sequence length="167" mass="17540">MTGHALFDTAIGECGLAWGPLGITAVRLPGPMRFDAAPADPPPAVRDAIRRVQALLDGVKDDLRDVELDPTGLPEFNRRVYEVTRAIPPGEVLTYGAVAARVGQPGSAQAVGRALGRNPYPIIVPCHRVMGADGRMVGFSAPGGTTTKMRMLAIEGAADPNGQEALF</sequence>
<evidence type="ECO:0000256" key="1">
    <source>
        <dbReference type="ARBA" id="ARBA00001286"/>
    </source>
</evidence>
<keyword evidence="5" id="KW-0234">DNA repair</keyword>
<gene>
    <name evidence="8" type="ORF">ACFQV2_06620</name>
</gene>
<comment type="caution">
    <text evidence="8">The sequence shown here is derived from an EMBL/GenBank/DDBJ whole genome shotgun (WGS) entry which is preliminary data.</text>
</comment>
<dbReference type="GO" id="GO:0032259">
    <property type="term" value="P:methylation"/>
    <property type="evidence" value="ECO:0007669"/>
    <property type="project" value="UniProtKB-KW"/>
</dbReference>
<proteinExistence type="predicted"/>
<evidence type="ECO:0000313" key="9">
    <source>
        <dbReference type="Proteomes" id="UP001596512"/>
    </source>
</evidence>
<dbReference type="InterPro" id="IPR014048">
    <property type="entry name" value="MethylDNA_cys_MeTrfase_DNA-bd"/>
</dbReference>
<organism evidence="8 9">
    <name type="scientific">Actinokineospora soli</name>
    <dbReference type="NCBI Taxonomy" id="1048753"/>
    <lineage>
        <taxon>Bacteria</taxon>
        <taxon>Bacillati</taxon>
        <taxon>Actinomycetota</taxon>
        <taxon>Actinomycetes</taxon>
        <taxon>Pseudonocardiales</taxon>
        <taxon>Pseudonocardiaceae</taxon>
        <taxon>Actinokineospora</taxon>
    </lineage>
</organism>
<comment type="catalytic activity">
    <reaction evidence="6">
        <text>a 6-O-methyl-2'-deoxyguanosine in DNA + L-cysteinyl-[protein] = S-methyl-L-cysteinyl-[protein] + a 2'-deoxyguanosine in DNA</text>
        <dbReference type="Rhea" id="RHEA:24000"/>
        <dbReference type="Rhea" id="RHEA-COMP:10131"/>
        <dbReference type="Rhea" id="RHEA-COMP:10132"/>
        <dbReference type="Rhea" id="RHEA-COMP:11367"/>
        <dbReference type="Rhea" id="RHEA-COMP:11368"/>
        <dbReference type="ChEBI" id="CHEBI:29950"/>
        <dbReference type="ChEBI" id="CHEBI:82612"/>
        <dbReference type="ChEBI" id="CHEBI:85445"/>
        <dbReference type="ChEBI" id="CHEBI:85448"/>
        <dbReference type="EC" id="2.1.1.63"/>
    </reaction>
</comment>
<dbReference type="InterPro" id="IPR036388">
    <property type="entry name" value="WH-like_DNA-bd_sf"/>
</dbReference>
<evidence type="ECO:0000256" key="2">
    <source>
        <dbReference type="ARBA" id="ARBA00022603"/>
    </source>
</evidence>
<dbReference type="GO" id="GO:0003908">
    <property type="term" value="F:methylated-DNA-[protein]-cysteine S-methyltransferase activity"/>
    <property type="evidence" value="ECO:0007669"/>
    <property type="project" value="UniProtKB-EC"/>
</dbReference>
<keyword evidence="2 8" id="KW-0489">Methyltransferase</keyword>
<dbReference type="InterPro" id="IPR036631">
    <property type="entry name" value="MGMT_N_sf"/>
</dbReference>
<dbReference type="PANTHER" id="PTHR10815">
    <property type="entry name" value="METHYLATED-DNA--PROTEIN-CYSTEINE METHYLTRANSFERASE"/>
    <property type="match status" value="1"/>
</dbReference>
<keyword evidence="3 8" id="KW-0808">Transferase</keyword>
<evidence type="ECO:0000256" key="3">
    <source>
        <dbReference type="ARBA" id="ARBA00022679"/>
    </source>
</evidence>
<dbReference type="EC" id="2.1.1.63" evidence="8"/>
<evidence type="ECO:0000313" key="8">
    <source>
        <dbReference type="EMBL" id="MFC7613333.1"/>
    </source>
</evidence>
<reference evidence="9" key="1">
    <citation type="journal article" date="2019" name="Int. J. Syst. Evol. Microbiol.">
        <title>The Global Catalogue of Microorganisms (GCM) 10K type strain sequencing project: providing services to taxonomists for standard genome sequencing and annotation.</title>
        <authorList>
            <consortium name="The Broad Institute Genomics Platform"/>
            <consortium name="The Broad Institute Genome Sequencing Center for Infectious Disease"/>
            <person name="Wu L."/>
            <person name="Ma J."/>
        </authorList>
    </citation>
    <scope>NUCLEOTIDE SEQUENCE [LARGE SCALE GENOMIC DNA]</scope>
    <source>
        <strain evidence="9">JCM 17695</strain>
    </source>
</reference>
<evidence type="ECO:0000256" key="6">
    <source>
        <dbReference type="ARBA" id="ARBA00049348"/>
    </source>
</evidence>
<evidence type="ECO:0000256" key="4">
    <source>
        <dbReference type="ARBA" id="ARBA00022763"/>
    </source>
</evidence>
<dbReference type="CDD" id="cd06445">
    <property type="entry name" value="ATase"/>
    <property type="match status" value="1"/>
</dbReference>
<name>A0ABW2TKG5_9PSEU</name>
<dbReference type="Gene3D" id="1.10.10.10">
    <property type="entry name" value="Winged helix-like DNA-binding domain superfamily/Winged helix DNA-binding domain"/>
    <property type="match status" value="1"/>
</dbReference>
<dbReference type="EMBL" id="JBHTEY010000004">
    <property type="protein sequence ID" value="MFC7613333.1"/>
    <property type="molecule type" value="Genomic_DNA"/>
</dbReference>
<dbReference type="Proteomes" id="UP001596512">
    <property type="component" value="Unassembled WGS sequence"/>
</dbReference>
<dbReference type="PROSITE" id="PS00374">
    <property type="entry name" value="MGMT"/>
    <property type="match status" value="1"/>
</dbReference>
<accession>A0ABW2TKG5</accession>
<dbReference type="InterPro" id="IPR001497">
    <property type="entry name" value="MethylDNA_cys_MeTrfase_AS"/>
</dbReference>
<dbReference type="Pfam" id="PF01035">
    <property type="entry name" value="DNA_binding_1"/>
    <property type="match status" value="1"/>
</dbReference>
<comment type="catalytic activity">
    <reaction evidence="1">
        <text>a 4-O-methyl-thymidine in DNA + L-cysteinyl-[protein] = a thymidine in DNA + S-methyl-L-cysteinyl-[protein]</text>
        <dbReference type="Rhea" id="RHEA:53428"/>
        <dbReference type="Rhea" id="RHEA-COMP:10131"/>
        <dbReference type="Rhea" id="RHEA-COMP:10132"/>
        <dbReference type="Rhea" id="RHEA-COMP:13555"/>
        <dbReference type="Rhea" id="RHEA-COMP:13556"/>
        <dbReference type="ChEBI" id="CHEBI:29950"/>
        <dbReference type="ChEBI" id="CHEBI:82612"/>
        <dbReference type="ChEBI" id="CHEBI:137386"/>
        <dbReference type="ChEBI" id="CHEBI:137387"/>
        <dbReference type="EC" id="2.1.1.63"/>
    </reaction>
</comment>
<dbReference type="SUPFAM" id="SSF46767">
    <property type="entry name" value="Methylated DNA-protein cysteine methyltransferase, C-terminal domain"/>
    <property type="match status" value="1"/>
</dbReference>
<dbReference type="InterPro" id="IPR036217">
    <property type="entry name" value="MethylDNA_cys_MeTrfase_DNAb"/>
</dbReference>
<dbReference type="NCBIfam" id="TIGR00589">
    <property type="entry name" value="ogt"/>
    <property type="match status" value="1"/>
</dbReference>
<evidence type="ECO:0000259" key="7">
    <source>
        <dbReference type="Pfam" id="PF01035"/>
    </source>
</evidence>
<evidence type="ECO:0000256" key="5">
    <source>
        <dbReference type="ARBA" id="ARBA00023204"/>
    </source>
</evidence>
<feature type="domain" description="Methylated-DNA-[protein]-cysteine S-methyltransferase DNA binding" evidence="7">
    <location>
        <begin position="75"/>
        <end position="156"/>
    </location>
</feature>